<dbReference type="Pfam" id="PF00107">
    <property type="entry name" value="ADH_zinc_N"/>
    <property type="match status" value="1"/>
</dbReference>
<dbReference type="SMART" id="SM00829">
    <property type="entry name" value="PKS_ER"/>
    <property type="match status" value="1"/>
</dbReference>
<dbReference type="GO" id="GO:0008270">
    <property type="term" value="F:zinc ion binding"/>
    <property type="evidence" value="ECO:0007669"/>
    <property type="project" value="InterPro"/>
</dbReference>
<dbReference type="Gene3D" id="3.40.50.720">
    <property type="entry name" value="NAD(P)-binding Rossmann-like Domain"/>
    <property type="match status" value="1"/>
</dbReference>
<name>A0AAV4LE88_9BACL</name>
<comment type="similarity">
    <text evidence="5">Belongs to the zinc-containing alcohol dehydrogenase family.</text>
</comment>
<dbReference type="PROSITE" id="PS00059">
    <property type="entry name" value="ADH_ZINC"/>
    <property type="match status" value="1"/>
</dbReference>
<accession>A0AAV4LE88</accession>
<dbReference type="SUPFAM" id="SSF51735">
    <property type="entry name" value="NAD(P)-binding Rossmann-fold domains"/>
    <property type="match status" value="1"/>
</dbReference>
<dbReference type="PANTHER" id="PTHR42683">
    <property type="entry name" value="ALDEHYDE REDUCTASE"/>
    <property type="match status" value="1"/>
</dbReference>
<gene>
    <name evidence="7" type="primary">adhA_1</name>
    <name evidence="7" type="ORF">DNHGIG_17240</name>
</gene>
<protein>
    <submittedName>
        <fullName evidence="7">Formaldehyde dehydrogenase AdhA</fullName>
    </submittedName>
</protein>
<dbReference type="AlphaFoldDB" id="A0AAV4LE88"/>
<proteinExistence type="inferred from homology"/>
<dbReference type="InterPro" id="IPR011032">
    <property type="entry name" value="GroES-like_sf"/>
</dbReference>
<dbReference type="InterPro" id="IPR036291">
    <property type="entry name" value="NAD(P)-bd_dom_sf"/>
</dbReference>
<dbReference type="InterPro" id="IPR002328">
    <property type="entry name" value="ADH_Zn_CS"/>
</dbReference>
<feature type="domain" description="Enoyl reductase (ER)" evidence="6">
    <location>
        <begin position="18"/>
        <end position="348"/>
    </location>
</feature>
<dbReference type="Gene3D" id="3.90.180.10">
    <property type="entry name" value="Medium-chain alcohol dehydrogenases, catalytic domain"/>
    <property type="match status" value="1"/>
</dbReference>
<keyword evidence="2 5" id="KW-0479">Metal-binding</keyword>
<evidence type="ECO:0000256" key="1">
    <source>
        <dbReference type="ARBA" id="ARBA00001947"/>
    </source>
</evidence>
<sequence>MCNIQKKAIMTRALSVPSANAPFERTTIERRELRPDDVLIDIRFCGICHSDIHNAHNDWGTGIFPMVPGHEIAGVVTAVGAEVTKFSVGDRVGVGCFVDSCGECEYCLRGEEQFCTKGVVLSYNSLDYDGNLTYGGYSQKIVVKEKFVVRIPDSLALDVASPLLCAGITTYSPLKHWNAGPGKKVAIVGMGGLGHLAIQFAHAMGAEVTVLSRSMNKKDEALGFGADHYFATSDPDTFTALAGRFDLILNTVSANLDVDAYLSMLRVDGTLVNVGAPNKSDQYNVFSLLMGRRSIAGSLVGGIRETQEMLDFAAEHGITPQIEVIRADQVDEAYERVLRSDVRYRFVIDISTL</sequence>
<evidence type="ECO:0000256" key="2">
    <source>
        <dbReference type="ARBA" id="ARBA00022723"/>
    </source>
</evidence>
<dbReference type="FunFam" id="3.40.50.720:FF:000022">
    <property type="entry name" value="Cinnamyl alcohol dehydrogenase"/>
    <property type="match status" value="1"/>
</dbReference>
<keyword evidence="8" id="KW-1185">Reference proteome</keyword>
<dbReference type="InterPro" id="IPR013154">
    <property type="entry name" value="ADH-like_N"/>
</dbReference>
<comment type="cofactor">
    <cofactor evidence="1 5">
        <name>Zn(2+)</name>
        <dbReference type="ChEBI" id="CHEBI:29105"/>
    </cofactor>
</comment>
<reference evidence="7" key="1">
    <citation type="journal article" date="2023" name="Int. J. Syst. Evol. Microbiol.">
        <title>Collibacillus ludicampi gen. nov., sp. nov., a new soil bacterium of the family Alicyclobacillaceae.</title>
        <authorList>
            <person name="Jojima T."/>
            <person name="Ioku Y."/>
            <person name="Fukuta Y."/>
            <person name="Shirasaka N."/>
            <person name="Matsumura Y."/>
            <person name="Mori M."/>
        </authorList>
    </citation>
    <scope>NUCLEOTIDE SEQUENCE</scope>
    <source>
        <strain evidence="7">TP075</strain>
    </source>
</reference>
<dbReference type="SUPFAM" id="SSF50129">
    <property type="entry name" value="GroES-like"/>
    <property type="match status" value="1"/>
</dbReference>
<evidence type="ECO:0000256" key="3">
    <source>
        <dbReference type="ARBA" id="ARBA00022833"/>
    </source>
</evidence>
<dbReference type="Pfam" id="PF08240">
    <property type="entry name" value="ADH_N"/>
    <property type="match status" value="1"/>
</dbReference>
<evidence type="ECO:0000313" key="7">
    <source>
        <dbReference type="EMBL" id="GIM46175.1"/>
    </source>
</evidence>
<evidence type="ECO:0000256" key="5">
    <source>
        <dbReference type="RuleBase" id="RU361277"/>
    </source>
</evidence>
<comment type="caution">
    <text evidence="7">The sequence shown here is derived from an EMBL/GenBank/DDBJ whole genome shotgun (WGS) entry which is preliminary data.</text>
</comment>
<dbReference type="GO" id="GO:0008106">
    <property type="term" value="F:alcohol dehydrogenase (NADP+) activity"/>
    <property type="evidence" value="ECO:0007669"/>
    <property type="project" value="UniProtKB-ARBA"/>
</dbReference>
<dbReference type="InterPro" id="IPR047109">
    <property type="entry name" value="CAD-like"/>
</dbReference>
<dbReference type="InterPro" id="IPR020843">
    <property type="entry name" value="ER"/>
</dbReference>
<dbReference type="InterPro" id="IPR013149">
    <property type="entry name" value="ADH-like_C"/>
</dbReference>
<evidence type="ECO:0000256" key="4">
    <source>
        <dbReference type="ARBA" id="ARBA00023002"/>
    </source>
</evidence>
<dbReference type="Proteomes" id="UP001057291">
    <property type="component" value="Unassembled WGS sequence"/>
</dbReference>
<dbReference type="CDD" id="cd05283">
    <property type="entry name" value="CAD1"/>
    <property type="match status" value="1"/>
</dbReference>
<organism evidence="7 8">
    <name type="scientific">Collibacillus ludicampi</name>
    <dbReference type="NCBI Taxonomy" id="2771369"/>
    <lineage>
        <taxon>Bacteria</taxon>
        <taxon>Bacillati</taxon>
        <taxon>Bacillota</taxon>
        <taxon>Bacilli</taxon>
        <taxon>Bacillales</taxon>
        <taxon>Alicyclobacillaceae</taxon>
        <taxon>Collibacillus</taxon>
    </lineage>
</organism>
<evidence type="ECO:0000313" key="8">
    <source>
        <dbReference type="Proteomes" id="UP001057291"/>
    </source>
</evidence>
<dbReference type="EMBL" id="BOQE01000001">
    <property type="protein sequence ID" value="GIM46175.1"/>
    <property type="molecule type" value="Genomic_DNA"/>
</dbReference>
<keyword evidence="4" id="KW-0560">Oxidoreductase</keyword>
<evidence type="ECO:0000259" key="6">
    <source>
        <dbReference type="SMART" id="SM00829"/>
    </source>
</evidence>
<keyword evidence="3 5" id="KW-0862">Zinc</keyword>